<sequence>MRGMPRPWVFVVYLLQSDNPHLLVGGIPRQGWSVDQEQDLIGVGRESRHAINGVAETLLVLTCSGSAVMHLHMYVAVKALYVINGLIISLRIVRSIAAFL</sequence>
<reference evidence="2 3" key="1">
    <citation type="submission" date="2014-04" db="EMBL/GenBank/DDBJ databases">
        <authorList>
            <consortium name="DOE Joint Genome Institute"/>
            <person name="Kuo A."/>
            <person name="Kohler A."/>
            <person name="Nagy L.G."/>
            <person name="Floudas D."/>
            <person name="Copeland A."/>
            <person name="Barry K.W."/>
            <person name="Cichocki N."/>
            <person name="Veneault-Fourrey C."/>
            <person name="LaButti K."/>
            <person name="Lindquist E.A."/>
            <person name="Lipzen A."/>
            <person name="Lundell T."/>
            <person name="Morin E."/>
            <person name="Murat C."/>
            <person name="Sun H."/>
            <person name="Tunlid A."/>
            <person name="Henrissat B."/>
            <person name="Grigoriev I.V."/>
            <person name="Hibbett D.S."/>
            <person name="Martin F."/>
            <person name="Nordberg H.P."/>
            <person name="Cantor M.N."/>
            <person name="Hua S.X."/>
        </authorList>
    </citation>
    <scope>NUCLEOTIDE SEQUENCE [LARGE SCALE GENOMIC DNA]</scope>
    <source>
        <strain evidence="2 3">Foug A</strain>
    </source>
</reference>
<dbReference type="Proteomes" id="UP000053989">
    <property type="component" value="Unassembled WGS sequence"/>
</dbReference>
<gene>
    <name evidence="2" type="ORF">SCLCIDRAFT_1220004</name>
</gene>
<keyword evidence="1" id="KW-0812">Transmembrane</keyword>
<keyword evidence="1" id="KW-1133">Transmembrane helix</keyword>
<evidence type="ECO:0000313" key="2">
    <source>
        <dbReference type="EMBL" id="KIM56747.1"/>
    </source>
</evidence>
<dbReference type="EMBL" id="KN822110">
    <property type="protein sequence ID" value="KIM56747.1"/>
    <property type="molecule type" value="Genomic_DNA"/>
</dbReference>
<reference evidence="3" key="2">
    <citation type="submission" date="2015-01" db="EMBL/GenBank/DDBJ databases">
        <title>Evolutionary Origins and Diversification of the Mycorrhizal Mutualists.</title>
        <authorList>
            <consortium name="DOE Joint Genome Institute"/>
            <consortium name="Mycorrhizal Genomics Consortium"/>
            <person name="Kohler A."/>
            <person name="Kuo A."/>
            <person name="Nagy L.G."/>
            <person name="Floudas D."/>
            <person name="Copeland A."/>
            <person name="Barry K.W."/>
            <person name="Cichocki N."/>
            <person name="Veneault-Fourrey C."/>
            <person name="LaButti K."/>
            <person name="Lindquist E.A."/>
            <person name="Lipzen A."/>
            <person name="Lundell T."/>
            <person name="Morin E."/>
            <person name="Murat C."/>
            <person name="Riley R."/>
            <person name="Ohm R."/>
            <person name="Sun H."/>
            <person name="Tunlid A."/>
            <person name="Henrissat B."/>
            <person name="Grigoriev I.V."/>
            <person name="Hibbett D.S."/>
            <person name="Martin F."/>
        </authorList>
    </citation>
    <scope>NUCLEOTIDE SEQUENCE [LARGE SCALE GENOMIC DNA]</scope>
    <source>
        <strain evidence="3">Foug A</strain>
    </source>
</reference>
<accession>A0A0C2ZW94</accession>
<keyword evidence="3" id="KW-1185">Reference proteome</keyword>
<dbReference type="AlphaFoldDB" id="A0A0C2ZW94"/>
<organism evidence="2 3">
    <name type="scientific">Scleroderma citrinum Foug A</name>
    <dbReference type="NCBI Taxonomy" id="1036808"/>
    <lineage>
        <taxon>Eukaryota</taxon>
        <taxon>Fungi</taxon>
        <taxon>Dikarya</taxon>
        <taxon>Basidiomycota</taxon>
        <taxon>Agaricomycotina</taxon>
        <taxon>Agaricomycetes</taxon>
        <taxon>Agaricomycetidae</taxon>
        <taxon>Boletales</taxon>
        <taxon>Sclerodermatineae</taxon>
        <taxon>Sclerodermataceae</taxon>
        <taxon>Scleroderma</taxon>
    </lineage>
</organism>
<dbReference type="InParanoid" id="A0A0C2ZW94"/>
<proteinExistence type="predicted"/>
<evidence type="ECO:0000256" key="1">
    <source>
        <dbReference type="SAM" id="Phobius"/>
    </source>
</evidence>
<dbReference type="HOGENOM" id="CLU_2307687_0_0_1"/>
<keyword evidence="1" id="KW-0472">Membrane</keyword>
<evidence type="ECO:0000313" key="3">
    <source>
        <dbReference type="Proteomes" id="UP000053989"/>
    </source>
</evidence>
<feature type="transmembrane region" description="Helical" evidence="1">
    <location>
        <begin position="71"/>
        <end position="93"/>
    </location>
</feature>
<protein>
    <submittedName>
        <fullName evidence="2">Uncharacterized protein</fullName>
    </submittedName>
</protein>
<name>A0A0C2ZW94_9AGAM</name>